<evidence type="ECO:0000313" key="3">
    <source>
        <dbReference type="Proteomes" id="UP001422074"/>
    </source>
</evidence>
<feature type="transmembrane region" description="Helical" evidence="1">
    <location>
        <begin position="67"/>
        <end position="87"/>
    </location>
</feature>
<protein>
    <recommendedName>
        <fullName evidence="4">Alkaline shock response membrane anchor protein AmaP</fullName>
    </recommendedName>
</protein>
<dbReference type="EMBL" id="JBDFRB010000003">
    <property type="protein sequence ID" value="MEN2743881.1"/>
    <property type="molecule type" value="Genomic_DNA"/>
</dbReference>
<evidence type="ECO:0008006" key="4">
    <source>
        <dbReference type="Google" id="ProtNLM"/>
    </source>
</evidence>
<comment type="caution">
    <text evidence="2">The sequence shown here is derived from an EMBL/GenBank/DDBJ whole genome shotgun (WGS) entry which is preliminary data.</text>
</comment>
<keyword evidence="3" id="KW-1185">Reference proteome</keyword>
<reference evidence="2 3" key="1">
    <citation type="submission" date="2024-05" db="EMBL/GenBank/DDBJ databases">
        <title>Sinomonas sp. nov., isolated from a waste landfill.</title>
        <authorList>
            <person name="Zhao Y."/>
        </authorList>
    </citation>
    <scope>NUCLEOTIDE SEQUENCE [LARGE SCALE GENOMIC DNA]</scope>
    <source>
        <strain evidence="2 3">CCTCC AB2014300</strain>
    </source>
</reference>
<gene>
    <name evidence="2" type="ORF">ABCQ75_04940</name>
</gene>
<name>A0ABU9WXG4_9MICC</name>
<proteinExistence type="predicted"/>
<evidence type="ECO:0000313" key="2">
    <source>
        <dbReference type="EMBL" id="MEN2743881.1"/>
    </source>
</evidence>
<keyword evidence="1" id="KW-0472">Membrane</keyword>
<keyword evidence="1" id="KW-0812">Transmembrane</keyword>
<evidence type="ECO:0000256" key="1">
    <source>
        <dbReference type="SAM" id="Phobius"/>
    </source>
</evidence>
<dbReference type="RefSeq" id="WP_345883491.1">
    <property type="nucleotide sequence ID" value="NZ_JBDFRB010000003.1"/>
</dbReference>
<accession>A0ABU9WXG4</accession>
<organism evidence="2 3">
    <name type="scientific">Sinomonas halotolerans</name>
    <dbReference type="NCBI Taxonomy" id="1644133"/>
    <lineage>
        <taxon>Bacteria</taxon>
        <taxon>Bacillati</taxon>
        <taxon>Actinomycetota</taxon>
        <taxon>Actinomycetes</taxon>
        <taxon>Micrococcales</taxon>
        <taxon>Micrococcaceae</taxon>
        <taxon>Sinomonas</taxon>
    </lineage>
</organism>
<dbReference type="Proteomes" id="UP001422074">
    <property type="component" value="Unassembled WGS sequence"/>
</dbReference>
<keyword evidence="1" id="KW-1133">Transmembrane helix</keyword>
<sequence length="214" mass="22045">MNGTPRVLNRVLILLAGLVLLAAGLLAVLLATVPAVAAWWQSWTPLAAGELGRALEGARIPGTSVGWPWLAAMLATVLMALAMVWWMSQQGTGRKDLVASTGPDGGSAPDGSFLPGEAPGRVALAASAVGQALRAGLGHRKDVLGASVAAIDFEGSTALRLRIVARQGADPGELAAEAEVLVERLDLVFGVSVPVLVHISSGARARLSRAERVR</sequence>